<dbReference type="InterPro" id="IPR028163">
    <property type="entry name" value="HAUS_6_N"/>
</dbReference>
<dbReference type="GO" id="GO:0008017">
    <property type="term" value="F:microtubule binding"/>
    <property type="evidence" value="ECO:0007669"/>
    <property type="project" value="TreeGrafter"/>
</dbReference>
<comment type="caution">
    <text evidence="2">The sequence shown here is derived from an EMBL/GenBank/DDBJ whole genome shotgun (WGS) entry which is preliminary data.</text>
</comment>
<dbReference type="GO" id="GO:0051225">
    <property type="term" value="P:spindle assembly"/>
    <property type="evidence" value="ECO:0007669"/>
    <property type="project" value="InterPro"/>
</dbReference>
<accession>A0AA40GE14</accession>
<dbReference type="EMBL" id="JAHYIQ010000001">
    <property type="protein sequence ID" value="KAK1136121.1"/>
    <property type="molecule type" value="Genomic_DNA"/>
</dbReference>
<evidence type="ECO:0000313" key="2">
    <source>
        <dbReference type="EMBL" id="KAK1136121.1"/>
    </source>
</evidence>
<evidence type="ECO:0000259" key="1">
    <source>
        <dbReference type="Pfam" id="PF14661"/>
    </source>
</evidence>
<sequence length="654" mass="75135">MAISASFHRNILLLSQVIQPSDELKKYFREGMFDKPNTTGFLHISHYLLTVYDSERFKKLVEWPVLCKKTEAKYRNNVKDYLIVISAENPDIGFPNIHMSHLIHAGGSKFTIIMWKLSQVVVRRYIMRETTYSVIFAPQVGNKGNITKQFLQETNTKINCNILSQHKNLSKMKDLTKSVIEKETQTLDKIIAEIFEKELLIGNLSQTAPVHDSIKKYLRDINNEEIIKTWKMNISKSLNQFHMQNKALKGIEQLVHKINNIIINNSNDTKIFNAKQLQKINHLEISELFPPNMQCLLFRLYKDDKLMLNNFILLLNFSFTQLQKRLKLNTLEDFSECLLQIEASYKDIKAAFNIIQTYLVDVTKMISEIQDILCQKITQIHDDDVLPMMNNIVIMSSPLIKIDTNCSDEGNNLQKRLQLTPVEAPHKSLFLRYKRLKQDYASHGSKLRGNLLVSRINFEDTMANINHELPSLHMNMMLSKKNILSSKQAEKYSRLFLTRVKKNNIAAAAAAAAAANSSIASVPCSSKANSTVLTNTIEEMHDISEFSLNTSTKSLCNINAEFATPEKLTAKQDKSENMLEMEVIANDFLNKANVLDICETIETGIKNNDNNINKTKQNRHYIGDLVARYKKVVERRNRTSSPKISYVEYDNKEL</sequence>
<organism evidence="2 3">
    <name type="scientific">Melipona bicolor</name>
    <dbReference type="NCBI Taxonomy" id="60889"/>
    <lineage>
        <taxon>Eukaryota</taxon>
        <taxon>Metazoa</taxon>
        <taxon>Ecdysozoa</taxon>
        <taxon>Arthropoda</taxon>
        <taxon>Hexapoda</taxon>
        <taxon>Insecta</taxon>
        <taxon>Pterygota</taxon>
        <taxon>Neoptera</taxon>
        <taxon>Endopterygota</taxon>
        <taxon>Hymenoptera</taxon>
        <taxon>Apocrita</taxon>
        <taxon>Aculeata</taxon>
        <taxon>Apoidea</taxon>
        <taxon>Anthophila</taxon>
        <taxon>Apidae</taxon>
        <taxon>Melipona</taxon>
    </lineage>
</organism>
<protein>
    <recommendedName>
        <fullName evidence="1">HAUS augmin-like complex subunit 6 N-terminal domain-containing protein</fullName>
    </recommendedName>
</protein>
<dbReference type="GO" id="GO:0070652">
    <property type="term" value="C:HAUS complex"/>
    <property type="evidence" value="ECO:0007669"/>
    <property type="project" value="InterPro"/>
</dbReference>
<name>A0AA40GE14_9HYME</name>
<gene>
    <name evidence="2" type="ORF">K0M31_000689</name>
</gene>
<dbReference type="PANTHER" id="PTHR16151:SF2">
    <property type="entry name" value="HAUS AUGMIN-LIKE COMPLEX SUBUNIT 6"/>
    <property type="match status" value="1"/>
</dbReference>
<reference evidence="2" key="1">
    <citation type="submission" date="2021-10" db="EMBL/GenBank/DDBJ databases">
        <title>Melipona bicolor Genome sequencing and assembly.</title>
        <authorList>
            <person name="Araujo N.S."/>
            <person name="Arias M.C."/>
        </authorList>
    </citation>
    <scope>NUCLEOTIDE SEQUENCE</scope>
    <source>
        <strain evidence="2">USP_2M_L1-L4_2017</strain>
        <tissue evidence="2">Whole body</tissue>
    </source>
</reference>
<evidence type="ECO:0000313" key="3">
    <source>
        <dbReference type="Proteomes" id="UP001177670"/>
    </source>
</evidence>
<dbReference type="GO" id="GO:1990498">
    <property type="term" value="C:mitotic spindle microtubule"/>
    <property type="evidence" value="ECO:0007669"/>
    <property type="project" value="TreeGrafter"/>
</dbReference>
<keyword evidence="3" id="KW-1185">Reference proteome</keyword>
<proteinExistence type="predicted"/>
<feature type="domain" description="HAUS augmin-like complex subunit 6 N-terminal" evidence="1">
    <location>
        <begin position="7"/>
        <end position="194"/>
    </location>
</feature>
<dbReference type="InterPro" id="IPR026797">
    <property type="entry name" value="HAUS_6"/>
</dbReference>
<dbReference type="Proteomes" id="UP001177670">
    <property type="component" value="Unassembled WGS sequence"/>
</dbReference>
<dbReference type="AlphaFoldDB" id="A0AA40GE14"/>
<dbReference type="Pfam" id="PF14661">
    <property type="entry name" value="HAUS6_N"/>
    <property type="match status" value="1"/>
</dbReference>
<dbReference type="PANTHER" id="PTHR16151">
    <property type="entry name" value="HAUS AUGMIN-LIKE COMPLEX SUBUNIT 6"/>
    <property type="match status" value="1"/>
</dbReference>